<dbReference type="HOGENOM" id="CLU_005391_0_2_1"/>
<dbReference type="FunFam" id="3.40.605.10:FF:000007">
    <property type="entry name" value="NAD/NADP-dependent betaine aldehyde dehydrogenase"/>
    <property type="match status" value="1"/>
</dbReference>
<dbReference type="STRING" id="1182541.W9YDP7"/>
<dbReference type="AlphaFoldDB" id="W9YDP7"/>
<proteinExistence type="inferred from homology"/>
<comment type="similarity">
    <text evidence="1 6">Belongs to the aldehyde dehydrogenase family.</text>
</comment>
<dbReference type="PROSITE" id="PS00687">
    <property type="entry name" value="ALDEHYDE_DEHYDR_GLU"/>
    <property type="match status" value="1"/>
</dbReference>
<dbReference type="InterPro" id="IPR016162">
    <property type="entry name" value="Ald_DH_N"/>
</dbReference>
<dbReference type="Gene3D" id="3.40.309.10">
    <property type="entry name" value="Aldehyde Dehydrogenase, Chain A, domain 2"/>
    <property type="match status" value="1"/>
</dbReference>
<keyword evidence="9" id="KW-1185">Reference proteome</keyword>
<dbReference type="InterPro" id="IPR016163">
    <property type="entry name" value="Ald_DH_C"/>
</dbReference>
<dbReference type="Gene3D" id="3.40.605.10">
    <property type="entry name" value="Aldehyde Dehydrogenase, Chain A, domain 1"/>
    <property type="match status" value="1"/>
</dbReference>
<comment type="catalytic activity">
    <reaction evidence="4">
        <text>an aldehyde + NAD(+) + H2O = a carboxylate + NADH + 2 H(+)</text>
        <dbReference type="Rhea" id="RHEA:16185"/>
        <dbReference type="ChEBI" id="CHEBI:15377"/>
        <dbReference type="ChEBI" id="CHEBI:15378"/>
        <dbReference type="ChEBI" id="CHEBI:17478"/>
        <dbReference type="ChEBI" id="CHEBI:29067"/>
        <dbReference type="ChEBI" id="CHEBI:57540"/>
        <dbReference type="ChEBI" id="CHEBI:57945"/>
        <dbReference type="EC" id="1.2.1.3"/>
    </reaction>
</comment>
<name>W9YDP7_9EURO</name>
<dbReference type="GO" id="GO:0004029">
    <property type="term" value="F:aldehyde dehydrogenase (NAD+) activity"/>
    <property type="evidence" value="ECO:0007669"/>
    <property type="project" value="UniProtKB-EC"/>
</dbReference>
<organism evidence="8 9">
    <name type="scientific">Capronia coronata CBS 617.96</name>
    <dbReference type="NCBI Taxonomy" id="1182541"/>
    <lineage>
        <taxon>Eukaryota</taxon>
        <taxon>Fungi</taxon>
        <taxon>Dikarya</taxon>
        <taxon>Ascomycota</taxon>
        <taxon>Pezizomycotina</taxon>
        <taxon>Eurotiomycetes</taxon>
        <taxon>Chaetothyriomycetidae</taxon>
        <taxon>Chaetothyriales</taxon>
        <taxon>Herpotrichiellaceae</taxon>
        <taxon>Capronia</taxon>
    </lineage>
</organism>
<dbReference type="CDD" id="cd07106">
    <property type="entry name" value="ALDH_AldA-AAD23400"/>
    <property type="match status" value="1"/>
</dbReference>
<dbReference type="OrthoDB" id="310895at2759"/>
<reference evidence="8 9" key="1">
    <citation type="submission" date="2013-03" db="EMBL/GenBank/DDBJ databases">
        <title>The Genome Sequence of Capronia coronata CBS 617.96.</title>
        <authorList>
            <consortium name="The Broad Institute Genomics Platform"/>
            <person name="Cuomo C."/>
            <person name="de Hoog S."/>
            <person name="Gorbushina A."/>
            <person name="Walker B."/>
            <person name="Young S.K."/>
            <person name="Zeng Q."/>
            <person name="Gargeya S."/>
            <person name="Fitzgerald M."/>
            <person name="Haas B."/>
            <person name="Abouelleil A."/>
            <person name="Allen A.W."/>
            <person name="Alvarado L."/>
            <person name="Arachchi H.M."/>
            <person name="Berlin A.M."/>
            <person name="Chapman S.B."/>
            <person name="Gainer-Dewar J."/>
            <person name="Goldberg J."/>
            <person name="Griggs A."/>
            <person name="Gujja S."/>
            <person name="Hansen M."/>
            <person name="Howarth C."/>
            <person name="Imamovic A."/>
            <person name="Ireland A."/>
            <person name="Larimer J."/>
            <person name="McCowan C."/>
            <person name="Murphy C."/>
            <person name="Pearson M."/>
            <person name="Poon T.W."/>
            <person name="Priest M."/>
            <person name="Roberts A."/>
            <person name="Saif S."/>
            <person name="Shea T."/>
            <person name="Sisk P."/>
            <person name="Sykes S."/>
            <person name="Wortman J."/>
            <person name="Nusbaum C."/>
            <person name="Birren B."/>
        </authorList>
    </citation>
    <scope>NUCLEOTIDE SEQUENCE [LARGE SCALE GENOMIC DNA]</scope>
    <source>
        <strain evidence="8 9">CBS 617.96</strain>
    </source>
</reference>
<evidence type="ECO:0000313" key="8">
    <source>
        <dbReference type="EMBL" id="EXJ80429.1"/>
    </source>
</evidence>
<evidence type="ECO:0000259" key="7">
    <source>
        <dbReference type="Pfam" id="PF00171"/>
    </source>
</evidence>
<feature type="domain" description="Aldehyde dehydrogenase" evidence="7">
    <location>
        <begin position="26"/>
        <end position="473"/>
    </location>
</feature>
<evidence type="ECO:0000256" key="5">
    <source>
        <dbReference type="PROSITE-ProRule" id="PRU10007"/>
    </source>
</evidence>
<dbReference type="EMBL" id="AMWN01000008">
    <property type="protein sequence ID" value="EXJ80429.1"/>
    <property type="molecule type" value="Genomic_DNA"/>
</dbReference>
<dbReference type="InterPro" id="IPR016160">
    <property type="entry name" value="Ald_DH_CS_CYS"/>
</dbReference>
<gene>
    <name evidence="8" type="ORF">A1O1_08574</name>
</gene>
<dbReference type="InterPro" id="IPR015590">
    <property type="entry name" value="Aldehyde_DH_dom"/>
</dbReference>
<evidence type="ECO:0000256" key="1">
    <source>
        <dbReference type="ARBA" id="ARBA00009986"/>
    </source>
</evidence>
<dbReference type="Pfam" id="PF00171">
    <property type="entry name" value="Aldedh"/>
    <property type="match status" value="1"/>
</dbReference>
<dbReference type="EC" id="1.2.1.3" evidence="3"/>
<evidence type="ECO:0000256" key="4">
    <source>
        <dbReference type="ARBA" id="ARBA00049194"/>
    </source>
</evidence>
<dbReference type="RefSeq" id="XP_007727623.1">
    <property type="nucleotide sequence ID" value="XM_007729433.1"/>
</dbReference>
<dbReference type="InterPro" id="IPR044086">
    <property type="entry name" value="LUC3-like"/>
</dbReference>
<dbReference type="SUPFAM" id="SSF53720">
    <property type="entry name" value="ALDH-like"/>
    <property type="match status" value="1"/>
</dbReference>
<comment type="caution">
    <text evidence="8">The sequence shown here is derived from an EMBL/GenBank/DDBJ whole genome shotgun (WGS) entry which is preliminary data.</text>
</comment>
<dbReference type="PROSITE" id="PS00070">
    <property type="entry name" value="ALDEHYDE_DEHYDR_CYS"/>
    <property type="match status" value="1"/>
</dbReference>
<evidence type="ECO:0000256" key="6">
    <source>
        <dbReference type="RuleBase" id="RU003345"/>
    </source>
</evidence>
<accession>W9YDP7</accession>
<dbReference type="InterPro" id="IPR016161">
    <property type="entry name" value="Ald_DH/histidinol_DH"/>
</dbReference>
<sequence length="484" mass="52746">MGSIGASFDVFNGFYNTINGKLTSTEKTRHGINPANGKPNPEVPISTPKDVDDAVAAAKEAFKSWSKASYDERRKALLAFADALEKYENDFGKLLTQEQGKPLQFALGEVKTGVHWLRALTKLELQEEIVEEDDQKQVIVRYTPLGVTVGIVPWNYPVHLACGKIAPSLLTGNPIIIKPSPFTPYCDLKLGELAQQFFPPGVVQVLSGDDNLGPWLTAHPGPDKISFTGSTATGKKVMESASKTLKRVTLELGGKDPAIITKNVDINSVAEKIATLAFLNSGQICLAIKRIYVHESIHDEFRDAMVSFTKSLKVGDGAEAGVFLGPVQNSMQYEKVKTFFSDIEKENWAVAVGGKNEEKPGYFITPTIIDKPADNSRIATEEPFGPIVPLLTWTDEDDVIARANNTKMGLGASVWSDDLDEATRIARQLDAGSVWVNTHLELDPKAPFGGHKESGIGFEWGIGGLKAFCNVQSLYLKKKPASKI</sequence>
<evidence type="ECO:0000256" key="2">
    <source>
        <dbReference type="ARBA" id="ARBA00023002"/>
    </source>
</evidence>
<dbReference type="eggNOG" id="KOG2450">
    <property type="taxonomic scope" value="Eukaryota"/>
</dbReference>
<dbReference type="Proteomes" id="UP000019484">
    <property type="component" value="Unassembled WGS sequence"/>
</dbReference>
<protein>
    <recommendedName>
        <fullName evidence="3">aldehyde dehydrogenase (NAD(+))</fullName>
        <ecNumber evidence="3">1.2.1.3</ecNumber>
    </recommendedName>
</protein>
<dbReference type="InterPro" id="IPR029510">
    <property type="entry name" value="Ald_DH_CS_GLU"/>
</dbReference>
<keyword evidence="2 6" id="KW-0560">Oxidoreductase</keyword>
<dbReference type="FunFam" id="3.40.309.10:FF:000009">
    <property type="entry name" value="Aldehyde dehydrogenase A"/>
    <property type="match status" value="1"/>
</dbReference>
<evidence type="ECO:0000256" key="3">
    <source>
        <dbReference type="ARBA" id="ARBA00024226"/>
    </source>
</evidence>
<dbReference type="PANTHER" id="PTHR11699">
    <property type="entry name" value="ALDEHYDE DEHYDROGENASE-RELATED"/>
    <property type="match status" value="1"/>
</dbReference>
<feature type="active site" evidence="5">
    <location>
        <position position="251"/>
    </location>
</feature>
<dbReference type="GeneID" id="19163422"/>
<evidence type="ECO:0000313" key="9">
    <source>
        <dbReference type="Proteomes" id="UP000019484"/>
    </source>
</evidence>